<evidence type="ECO:0000313" key="6">
    <source>
        <dbReference type="Proteomes" id="UP001266305"/>
    </source>
</evidence>
<accession>A0ABQ9UW03</accession>
<dbReference type="SUPFAM" id="SSF52058">
    <property type="entry name" value="L domain-like"/>
    <property type="match status" value="1"/>
</dbReference>
<evidence type="ECO:0000256" key="4">
    <source>
        <dbReference type="ARBA" id="ARBA00022737"/>
    </source>
</evidence>
<comment type="subcellular location">
    <subcellularLocation>
        <location evidence="1">Cytoplasm</location>
    </subcellularLocation>
</comment>
<dbReference type="InterPro" id="IPR032675">
    <property type="entry name" value="LRR_dom_sf"/>
</dbReference>
<keyword evidence="4" id="KW-0677">Repeat</keyword>
<gene>
    <name evidence="5" type="ORF">P7K49_022322</name>
</gene>
<sequence length="253" mass="28410">MPRCWQNRCSGHKSCAGNPCGSSKPRSEGEPVPFTLHQELPCRGAGKTAVPATRVTLATRAAPPLGIFCSMSNQNLKVWCPLILCTFTGSCNPEMLVVSHLGSFPQIVFKEDDMHPENGGVCHLTLLITQDLCTHREASITSLTSKRYILRFPALETLMLDDNRLSNPSCFASLAGLRRLKKLSLDENRIIRIPYLQQVQLYDESEDWIGGRESPQKEPQFMLQSKPWMLEDSDEQLDYTVLPMREDVDQTGE</sequence>
<dbReference type="InterPro" id="IPR001611">
    <property type="entry name" value="Leu-rich_rpt"/>
</dbReference>
<dbReference type="PROSITE" id="PS51450">
    <property type="entry name" value="LRR"/>
    <property type="match status" value="1"/>
</dbReference>
<evidence type="ECO:0000256" key="1">
    <source>
        <dbReference type="ARBA" id="ARBA00004496"/>
    </source>
</evidence>
<protein>
    <submittedName>
        <fullName evidence="5">Uncharacterized protein</fullName>
    </submittedName>
</protein>
<proteinExistence type="predicted"/>
<evidence type="ECO:0000313" key="5">
    <source>
        <dbReference type="EMBL" id="KAK2100974.1"/>
    </source>
</evidence>
<keyword evidence="2" id="KW-0963">Cytoplasm</keyword>
<evidence type="ECO:0000256" key="2">
    <source>
        <dbReference type="ARBA" id="ARBA00022490"/>
    </source>
</evidence>
<comment type="caution">
    <text evidence="5">The sequence shown here is derived from an EMBL/GenBank/DDBJ whole genome shotgun (WGS) entry which is preliminary data.</text>
</comment>
<name>A0ABQ9UW03_SAGOE</name>
<dbReference type="PANTHER" id="PTHR22710">
    <property type="entry name" value="X-RAY RADIATION RESISTANCE ASSOCIATED PROTEIN 1 XRRA1"/>
    <property type="match status" value="1"/>
</dbReference>
<keyword evidence="6" id="KW-1185">Reference proteome</keyword>
<dbReference type="Gene3D" id="3.80.10.10">
    <property type="entry name" value="Ribonuclease Inhibitor"/>
    <property type="match status" value="1"/>
</dbReference>
<dbReference type="EMBL" id="JASSZA010000010">
    <property type="protein sequence ID" value="KAK2100974.1"/>
    <property type="molecule type" value="Genomic_DNA"/>
</dbReference>
<evidence type="ECO:0000256" key="3">
    <source>
        <dbReference type="ARBA" id="ARBA00022614"/>
    </source>
</evidence>
<dbReference type="Proteomes" id="UP001266305">
    <property type="component" value="Unassembled WGS sequence"/>
</dbReference>
<organism evidence="5 6">
    <name type="scientific">Saguinus oedipus</name>
    <name type="common">Cotton-top tamarin</name>
    <name type="synonym">Oedipomidas oedipus</name>
    <dbReference type="NCBI Taxonomy" id="9490"/>
    <lineage>
        <taxon>Eukaryota</taxon>
        <taxon>Metazoa</taxon>
        <taxon>Chordata</taxon>
        <taxon>Craniata</taxon>
        <taxon>Vertebrata</taxon>
        <taxon>Euteleostomi</taxon>
        <taxon>Mammalia</taxon>
        <taxon>Eutheria</taxon>
        <taxon>Euarchontoglires</taxon>
        <taxon>Primates</taxon>
        <taxon>Haplorrhini</taxon>
        <taxon>Platyrrhini</taxon>
        <taxon>Cebidae</taxon>
        <taxon>Callitrichinae</taxon>
        <taxon>Saguinus</taxon>
    </lineage>
</organism>
<keyword evidence="3" id="KW-0433">Leucine-rich repeat</keyword>
<reference evidence="5 6" key="1">
    <citation type="submission" date="2023-05" db="EMBL/GenBank/DDBJ databases">
        <title>B98-5 Cell Line De Novo Hybrid Assembly: An Optical Mapping Approach.</title>
        <authorList>
            <person name="Kananen K."/>
            <person name="Auerbach J.A."/>
            <person name="Kautto E."/>
            <person name="Blachly J.S."/>
        </authorList>
    </citation>
    <scope>NUCLEOTIDE SEQUENCE [LARGE SCALE GENOMIC DNA]</scope>
    <source>
        <strain evidence="5">B95-8</strain>
        <tissue evidence="5">Cell line</tissue>
    </source>
</reference>
<dbReference type="PANTHER" id="PTHR22710:SF2">
    <property type="entry name" value="X-RAY RADIATION RESISTANCE-ASSOCIATED PROTEIN 1"/>
    <property type="match status" value="1"/>
</dbReference>